<dbReference type="PANTHER" id="PTHR11808">
    <property type="entry name" value="TRANS-SULFURATION ENZYME FAMILY MEMBER"/>
    <property type="match status" value="1"/>
</dbReference>
<dbReference type="Gene3D" id="3.40.640.10">
    <property type="entry name" value="Type I PLP-dependent aspartate aminotransferase-like (Major domain)"/>
    <property type="match status" value="1"/>
</dbReference>
<dbReference type="OrthoDB" id="9805807at2"/>
<dbReference type="GO" id="GO:0005737">
    <property type="term" value="C:cytoplasm"/>
    <property type="evidence" value="ECO:0007669"/>
    <property type="project" value="TreeGrafter"/>
</dbReference>
<dbReference type="Pfam" id="PF01053">
    <property type="entry name" value="Cys_Met_Meta_PP"/>
    <property type="match status" value="1"/>
</dbReference>
<proteinExistence type="predicted"/>
<comment type="caution">
    <text evidence="3">The sequence shown here is derived from an EMBL/GenBank/DDBJ whole genome shotgun (WGS) entry which is preliminary data.</text>
</comment>
<dbReference type="InterPro" id="IPR015422">
    <property type="entry name" value="PyrdxlP-dep_Trfase_small"/>
</dbReference>
<keyword evidence="4" id="KW-1185">Reference proteome</keyword>
<dbReference type="GO" id="GO:0016846">
    <property type="term" value="F:carbon-sulfur lyase activity"/>
    <property type="evidence" value="ECO:0007669"/>
    <property type="project" value="TreeGrafter"/>
</dbReference>
<dbReference type="InterPro" id="IPR015424">
    <property type="entry name" value="PyrdxlP-dep_Trfase"/>
</dbReference>
<evidence type="ECO:0000256" key="1">
    <source>
        <dbReference type="ARBA" id="ARBA00001933"/>
    </source>
</evidence>
<evidence type="ECO:0000313" key="4">
    <source>
        <dbReference type="Proteomes" id="UP000027219"/>
    </source>
</evidence>
<dbReference type="STRING" id="212667.VFDL14_03775"/>
<dbReference type="RefSeq" id="WP_032548817.1">
    <property type="nucleotide sequence ID" value="NZ_JFFR01000002.1"/>
</dbReference>
<sequence length="603" mass="67180">MNTSTQLSPLRKTTKHEQAEALAIEQAKHFGIDPNSDYGTTLVDLATTLYKANTKTHDLWAITVDGLSELDKSDRIAWFNAKRFLSFQIAKILDNLQNPMRATYQSIATNNGNFASKGAYPIFDNVAAIFSASPVITRTATYLFACTEWIEDAFNGKEPLHDIYSRLLNPTSISLANHMVDLEAGSRANEYLAWNFNSGMAAIDGLLSHLLGHEDIVLASRNIYGGSYQLLEDWFGKPSNLNVAVEWVDGYSGDEFAARLDEVAHKYADRLAKGKKIYVYLESPCNPHGYVLDVANISKAAHSRGWDVIVDSTVGTPLLHPVLKRDDVMERPDYVIHSYTKELAGSGTTTAGVVIGRNETMFVPKGEEVTFTKPNGDETTIPWNETLFWNVYYIKGAFLDADKAFEVLNGMKTYEMRVVQKTINTLTLAKIFDAHPDINVSCPALPDSDNYEHCQNNMHLGLPAALFTIDMEGNGDRAPINRDGFKQFFDMLEPAIGMQVSLGQTNTVALCPALTTHSELSDEALDEAGIKPTTMRISIGLEDPRMFIAHIIEAAKLSIDRKHVDFSSSFPSNERIDEIYMQTYMDVHQRFVKSLPKFGQLSQ</sequence>
<gene>
    <name evidence="3" type="ORF">VFDL14_03775</name>
</gene>
<dbReference type="InterPro" id="IPR000277">
    <property type="entry name" value="Cys/Met-Metab_PyrdxlP-dep_enz"/>
</dbReference>
<dbReference type="PANTHER" id="PTHR11808:SF80">
    <property type="entry name" value="CYSTATHIONINE GAMMA-LYASE"/>
    <property type="match status" value="1"/>
</dbReference>
<evidence type="ECO:0000256" key="2">
    <source>
        <dbReference type="ARBA" id="ARBA00022898"/>
    </source>
</evidence>
<protein>
    <submittedName>
        <fullName evidence="3">Cys/Met metabolism pyridoxal-phosphate-dependent enzyme</fullName>
    </submittedName>
</protein>
<dbReference type="SUPFAM" id="SSF53383">
    <property type="entry name" value="PLP-dependent transferases"/>
    <property type="match status" value="1"/>
</dbReference>
<dbReference type="AlphaFoldDB" id="A0A066V018"/>
<comment type="cofactor">
    <cofactor evidence="1">
        <name>pyridoxal 5'-phosphate</name>
        <dbReference type="ChEBI" id="CHEBI:597326"/>
    </cofactor>
</comment>
<dbReference type="Gene3D" id="3.90.1150.10">
    <property type="entry name" value="Aspartate Aminotransferase, domain 1"/>
    <property type="match status" value="1"/>
</dbReference>
<evidence type="ECO:0000313" key="3">
    <source>
        <dbReference type="EMBL" id="KDN29873.1"/>
    </source>
</evidence>
<keyword evidence="2" id="KW-0663">Pyridoxal phosphate</keyword>
<dbReference type="GO" id="GO:0019346">
    <property type="term" value="P:transsulfuration"/>
    <property type="evidence" value="ECO:0007669"/>
    <property type="project" value="InterPro"/>
</dbReference>
<dbReference type="Proteomes" id="UP000027219">
    <property type="component" value="Unassembled WGS sequence"/>
</dbReference>
<accession>A0A066V018</accession>
<dbReference type="GO" id="GO:0030170">
    <property type="term" value="F:pyridoxal phosphate binding"/>
    <property type="evidence" value="ECO:0007669"/>
    <property type="project" value="InterPro"/>
</dbReference>
<dbReference type="InterPro" id="IPR015421">
    <property type="entry name" value="PyrdxlP-dep_Trfase_major"/>
</dbReference>
<reference evidence="3 4" key="1">
    <citation type="submission" date="2014-02" db="EMBL/GenBank/DDBJ databases">
        <title>Vibrio fortis Dalian14 Genome Sequencing.</title>
        <authorList>
            <person name="Wang Y."/>
            <person name="Song L."/>
            <person name="Liu G."/>
            <person name="Ding J."/>
        </authorList>
    </citation>
    <scope>NUCLEOTIDE SEQUENCE [LARGE SCALE GENOMIC DNA]</scope>
    <source>
        <strain evidence="3 4">Dalian14</strain>
    </source>
</reference>
<name>A0A066V018_9VIBR</name>
<dbReference type="EMBL" id="JFFR01000002">
    <property type="protein sequence ID" value="KDN29873.1"/>
    <property type="molecule type" value="Genomic_DNA"/>
</dbReference>
<organism evidence="3 4">
    <name type="scientific">Vibrio fortis</name>
    <dbReference type="NCBI Taxonomy" id="212667"/>
    <lineage>
        <taxon>Bacteria</taxon>
        <taxon>Pseudomonadati</taxon>
        <taxon>Pseudomonadota</taxon>
        <taxon>Gammaproteobacteria</taxon>
        <taxon>Vibrionales</taxon>
        <taxon>Vibrionaceae</taxon>
        <taxon>Vibrio</taxon>
    </lineage>
</organism>